<dbReference type="OMA" id="HVEEWNP"/>
<dbReference type="SMART" id="SM00332">
    <property type="entry name" value="PP2Cc"/>
    <property type="match status" value="1"/>
</dbReference>
<keyword evidence="3" id="KW-0547">Nucleotide-binding</keyword>
<gene>
    <name evidence="11" type="ORF">GUITHDRAFT_102512</name>
</gene>
<dbReference type="InterPro" id="IPR011009">
    <property type="entry name" value="Kinase-like_dom_sf"/>
</dbReference>
<dbReference type="PROSITE" id="PS50011">
    <property type="entry name" value="PROTEIN_KINASE_DOM"/>
    <property type="match status" value="1"/>
</dbReference>
<sequence>MNQAMKEGNIQPIQKEWIQPAGGHNDLLHDSDACTVTRCYVEIPAKGRQSVALKRIKISNYAAFNRFERERDCLSSFSHPNIVKPLGILETAPEYGLLLPLSSHGSLAELLHSGGSRPLGFALAIGFSHDMCSALEYLHDAMSFFHRDVKPANAILMDTGHVQLIDFDRSCHMSTKVEEERRRGPSGGWHKDYMVGTLVYMAPELLRKRPFEKASDVYSMTITMNELVTGCIPYSDVRTTTEQLHTVLEANYTEITLTAAIVSEHLRPKLPEEGDGPWVSQFCEIVAAGWQDNTSKRPEVASLRERLEELGRAAGLDPTDMSERIRRMAELRPPECRTEVEKEPSMSTSAIEVLQGKSPYIPHYDANVTVHLVPQLPPSAFVWGGGSSSCGRRGHDKMEDAHFVHQSIAMEVEAGALHLFGVFDGHGGPEAASYCKKAFPYEVVAAMKENPKNLEEAMKTAFQRVEASFLSWAQAADNDSGCTAMVVAIMQGPGDKDGTAGLDMLVANAGDCRAVLARGEQVLQLSRDHNASNEEEEKRVVAEGGTVVETADKKVAQTVKHVDFGPKRLISEAYEAGSDDNITAIVVYLKKPE</sequence>
<keyword evidence="2" id="KW-0479">Metal-binding</keyword>
<dbReference type="InterPro" id="IPR000222">
    <property type="entry name" value="PP2C_BS"/>
</dbReference>
<dbReference type="InterPro" id="IPR051681">
    <property type="entry name" value="Ser/Thr_Kinases-Pseudokinases"/>
</dbReference>
<evidence type="ECO:0000256" key="4">
    <source>
        <dbReference type="ARBA" id="ARBA00022777"/>
    </source>
</evidence>
<dbReference type="SMART" id="SM00220">
    <property type="entry name" value="S_TKc"/>
    <property type="match status" value="1"/>
</dbReference>
<dbReference type="OrthoDB" id="10264738at2759"/>
<dbReference type="GeneID" id="17308696"/>
<evidence type="ECO:0000256" key="8">
    <source>
        <dbReference type="RuleBase" id="RU003465"/>
    </source>
</evidence>
<dbReference type="SUPFAM" id="SSF81606">
    <property type="entry name" value="PP2C-like"/>
    <property type="match status" value="1"/>
</dbReference>
<dbReference type="PANTHER" id="PTHR44329">
    <property type="entry name" value="SERINE/THREONINE-PROTEIN KINASE TNNI3K-RELATED"/>
    <property type="match status" value="1"/>
</dbReference>
<evidence type="ECO:0000259" key="10">
    <source>
        <dbReference type="PROSITE" id="PS51746"/>
    </source>
</evidence>
<dbReference type="CDD" id="cd00143">
    <property type="entry name" value="PP2Cc"/>
    <property type="match status" value="1"/>
</dbReference>
<dbReference type="InterPro" id="IPR036457">
    <property type="entry name" value="PPM-type-like_dom_sf"/>
</dbReference>
<dbReference type="InterPro" id="IPR000719">
    <property type="entry name" value="Prot_kinase_dom"/>
</dbReference>
<dbReference type="EnsemblProtists" id="EKX51899">
    <property type="protein sequence ID" value="EKX51899"/>
    <property type="gene ID" value="GUITHDRAFT_102512"/>
</dbReference>
<keyword evidence="1" id="KW-0808">Transferase</keyword>
<dbReference type="RefSeq" id="XP_005838879.1">
    <property type="nucleotide sequence ID" value="XM_005838822.1"/>
</dbReference>
<evidence type="ECO:0000313" key="12">
    <source>
        <dbReference type="EnsemblProtists" id="EKX51899"/>
    </source>
</evidence>
<evidence type="ECO:0000256" key="1">
    <source>
        <dbReference type="ARBA" id="ARBA00022679"/>
    </source>
</evidence>
<evidence type="ECO:0000313" key="13">
    <source>
        <dbReference type="Proteomes" id="UP000011087"/>
    </source>
</evidence>
<dbReference type="Pfam" id="PF00069">
    <property type="entry name" value="Pkinase"/>
    <property type="match status" value="1"/>
</dbReference>
<dbReference type="Pfam" id="PF00481">
    <property type="entry name" value="PP2C"/>
    <property type="match status" value="1"/>
</dbReference>
<protein>
    <recommendedName>
        <fullName evidence="14">Protein-serine/threonine phosphatase</fullName>
    </recommendedName>
</protein>
<dbReference type="GO" id="GO:0004721">
    <property type="term" value="F:phosphoprotein phosphatase activity"/>
    <property type="evidence" value="ECO:0007669"/>
    <property type="project" value="UniProtKB-KW"/>
</dbReference>
<dbReference type="GO" id="GO:0005524">
    <property type="term" value="F:ATP binding"/>
    <property type="evidence" value="ECO:0007669"/>
    <property type="project" value="UniProtKB-KW"/>
</dbReference>
<dbReference type="HOGENOM" id="CLU_027681_1_0_1"/>
<evidence type="ECO:0000256" key="7">
    <source>
        <dbReference type="ARBA" id="ARBA00022912"/>
    </source>
</evidence>
<dbReference type="PROSITE" id="PS01032">
    <property type="entry name" value="PPM_1"/>
    <property type="match status" value="1"/>
</dbReference>
<evidence type="ECO:0000256" key="3">
    <source>
        <dbReference type="ARBA" id="ARBA00022741"/>
    </source>
</evidence>
<proteinExistence type="inferred from homology"/>
<dbReference type="eggNOG" id="KOG0192">
    <property type="taxonomic scope" value="Eukaryota"/>
</dbReference>
<dbReference type="SUPFAM" id="SSF56112">
    <property type="entry name" value="Protein kinase-like (PK-like)"/>
    <property type="match status" value="1"/>
</dbReference>
<dbReference type="AlphaFoldDB" id="L1JUB7"/>
<keyword evidence="4" id="KW-0418">Kinase</keyword>
<reference evidence="12" key="3">
    <citation type="submission" date="2016-03" db="UniProtKB">
        <authorList>
            <consortium name="EnsemblProtists"/>
        </authorList>
    </citation>
    <scope>IDENTIFICATION</scope>
</reference>
<dbReference type="PROSITE" id="PS51746">
    <property type="entry name" value="PPM_2"/>
    <property type="match status" value="1"/>
</dbReference>
<keyword evidence="5 8" id="KW-0378">Hydrolase</keyword>
<dbReference type="eggNOG" id="KOG0698">
    <property type="taxonomic scope" value="Eukaryota"/>
</dbReference>
<dbReference type="GO" id="GO:0046872">
    <property type="term" value="F:metal ion binding"/>
    <property type="evidence" value="ECO:0007669"/>
    <property type="project" value="UniProtKB-KW"/>
</dbReference>
<dbReference type="STRING" id="905079.L1JUB7"/>
<dbReference type="PaxDb" id="55529-EKX51899"/>
<evidence type="ECO:0000259" key="9">
    <source>
        <dbReference type="PROSITE" id="PS50011"/>
    </source>
</evidence>
<evidence type="ECO:0000256" key="6">
    <source>
        <dbReference type="ARBA" id="ARBA00022840"/>
    </source>
</evidence>
<dbReference type="GO" id="GO:0004674">
    <property type="term" value="F:protein serine/threonine kinase activity"/>
    <property type="evidence" value="ECO:0007669"/>
    <property type="project" value="TreeGrafter"/>
</dbReference>
<accession>L1JUB7</accession>
<feature type="domain" description="Protein kinase" evidence="9">
    <location>
        <begin position="1"/>
        <end position="310"/>
    </location>
</feature>
<reference evidence="11 13" key="1">
    <citation type="journal article" date="2012" name="Nature">
        <title>Algal genomes reveal evolutionary mosaicism and the fate of nucleomorphs.</title>
        <authorList>
            <consortium name="DOE Joint Genome Institute"/>
            <person name="Curtis B.A."/>
            <person name="Tanifuji G."/>
            <person name="Burki F."/>
            <person name="Gruber A."/>
            <person name="Irimia M."/>
            <person name="Maruyama S."/>
            <person name="Arias M.C."/>
            <person name="Ball S.G."/>
            <person name="Gile G.H."/>
            <person name="Hirakawa Y."/>
            <person name="Hopkins J.F."/>
            <person name="Kuo A."/>
            <person name="Rensing S.A."/>
            <person name="Schmutz J."/>
            <person name="Symeonidi A."/>
            <person name="Elias M."/>
            <person name="Eveleigh R.J."/>
            <person name="Herman E.K."/>
            <person name="Klute M.J."/>
            <person name="Nakayama T."/>
            <person name="Obornik M."/>
            <person name="Reyes-Prieto A."/>
            <person name="Armbrust E.V."/>
            <person name="Aves S.J."/>
            <person name="Beiko R.G."/>
            <person name="Coutinho P."/>
            <person name="Dacks J.B."/>
            <person name="Durnford D.G."/>
            <person name="Fast N.M."/>
            <person name="Green B.R."/>
            <person name="Grisdale C.J."/>
            <person name="Hempel F."/>
            <person name="Henrissat B."/>
            <person name="Hoppner M.P."/>
            <person name="Ishida K."/>
            <person name="Kim E."/>
            <person name="Koreny L."/>
            <person name="Kroth P.G."/>
            <person name="Liu Y."/>
            <person name="Malik S.B."/>
            <person name="Maier U.G."/>
            <person name="McRose D."/>
            <person name="Mock T."/>
            <person name="Neilson J.A."/>
            <person name="Onodera N.T."/>
            <person name="Poole A.M."/>
            <person name="Pritham E.J."/>
            <person name="Richards T.A."/>
            <person name="Rocap G."/>
            <person name="Roy S.W."/>
            <person name="Sarai C."/>
            <person name="Schaack S."/>
            <person name="Shirato S."/>
            <person name="Slamovits C.H."/>
            <person name="Spencer D.F."/>
            <person name="Suzuki S."/>
            <person name="Worden A.Z."/>
            <person name="Zauner S."/>
            <person name="Barry K."/>
            <person name="Bell C."/>
            <person name="Bharti A.K."/>
            <person name="Crow J.A."/>
            <person name="Grimwood J."/>
            <person name="Kramer R."/>
            <person name="Lindquist E."/>
            <person name="Lucas S."/>
            <person name="Salamov A."/>
            <person name="McFadden G.I."/>
            <person name="Lane C.E."/>
            <person name="Keeling P.J."/>
            <person name="Gray M.W."/>
            <person name="Grigoriev I.V."/>
            <person name="Archibald J.M."/>
        </authorList>
    </citation>
    <scope>NUCLEOTIDE SEQUENCE</scope>
    <source>
        <strain evidence="11 13">CCMP2712</strain>
    </source>
</reference>
<dbReference type="InterPro" id="IPR001932">
    <property type="entry name" value="PPM-type_phosphatase-like_dom"/>
</dbReference>
<keyword evidence="6" id="KW-0067">ATP-binding</keyword>
<evidence type="ECO:0008006" key="14">
    <source>
        <dbReference type="Google" id="ProtNLM"/>
    </source>
</evidence>
<keyword evidence="13" id="KW-1185">Reference proteome</keyword>
<comment type="similarity">
    <text evidence="8">Belongs to the PP2C family.</text>
</comment>
<dbReference type="Gene3D" id="1.10.510.10">
    <property type="entry name" value="Transferase(Phosphotransferase) domain 1"/>
    <property type="match status" value="1"/>
</dbReference>
<dbReference type="EMBL" id="JH992974">
    <property type="protein sequence ID" value="EKX51899.1"/>
    <property type="molecule type" value="Genomic_DNA"/>
</dbReference>
<dbReference type="Gene3D" id="3.30.200.20">
    <property type="entry name" value="Phosphorylase Kinase, domain 1"/>
    <property type="match status" value="1"/>
</dbReference>
<dbReference type="KEGG" id="gtt:GUITHDRAFT_102512"/>
<dbReference type="Proteomes" id="UP000011087">
    <property type="component" value="Unassembled WGS sequence"/>
</dbReference>
<keyword evidence="7 8" id="KW-0904">Protein phosphatase</keyword>
<feature type="domain" description="PPM-type phosphatase" evidence="10">
    <location>
        <begin position="382"/>
        <end position="589"/>
    </location>
</feature>
<evidence type="ECO:0000256" key="5">
    <source>
        <dbReference type="ARBA" id="ARBA00022801"/>
    </source>
</evidence>
<dbReference type="PANTHER" id="PTHR44329:SF288">
    <property type="entry name" value="MITOGEN-ACTIVATED PROTEIN KINASE KINASE KINASE 20"/>
    <property type="match status" value="1"/>
</dbReference>
<evidence type="ECO:0000313" key="11">
    <source>
        <dbReference type="EMBL" id="EKX51899.1"/>
    </source>
</evidence>
<organism evidence="11">
    <name type="scientific">Guillardia theta (strain CCMP2712)</name>
    <name type="common">Cryptophyte</name>
    <dbReference type="NCBI Taxonomy" id="905079"/>
    <lineage>
        <taxon>Eukaryota</taxon>
        <taxon>Cryptophyceae</taxon>
        <taxon>Pyrenomonadales</taxon>
        <taxon>Geminigeraceae</taxon>
        <taxon>Guillardia</taxon>
    </lineage>
</organism>
<reference evidence="13" key="2">
    <citation type="submission" date="2012-11" db="EMBL/GenBank/DDBJ databases">
        <authorList>
            <person name="Kuo A."/>
            <person name="Curtis B.A."/>
            <person name="Tanifuji G."/>
            <person name="Burki F."/>
            <person name="Gruber A."/>
            <person name="Irimia M."/>
            <person name="Maruyama S."/>
            <person name="Arias M.C."/>
            <person name="Ball S.G."/>
            <person name="Gile G.H."/>
            <person name="Hirakawa Y."/>
            <person name="Hopkins J.F."/>
            <person name="Rensing S.A."/>
            <person name="Schmutz J."/>
            <person name="Symeonidi A."/>
            <person name="Elias M."/>
            <person name="Eveleigh R.J."/>
            <person name="Herman E.K."/>
            <person name="Klute M.J."/>
            <person name="Nakayama T."/>
            <person name="Obornik M."/>
            <person name="Reyes-Prieto A."/>
            <person name="Armbrust E.V."/>
            <person name="Aves S.J."/>
            <person name="Beiko R.G."/>
            <person name="Coutinho P."/>
            <person name="Dacks J.B."/>
            <person name="Durnford D.G."/>
            <person name="Fast N.M."/>
            <person name="Green B.R."/>
            <person name="Grisdale C."/>
            <person name="Hempe F."/>
            <person name="Henrissat B."/>
            <person name="Hoppner M.P."/>
            <person name="Ishida K.-I."/>
            <person name="Kim E."/>
            <person name="Koreny L."/>
            <person name="Kroth P.G."/>
            <person name="Liu Y."/>
            <person name="Malik S.-B."/>
            <person name="Maier U.G."/>
            <person name="McRose D."/>
            <person name="Mock T."/>
            <person name="Neilson J.A."/>
            <person name="Onodera N.T."/>
            <person name="Poole A.M."/>
            <person name="Pritham E.J."/>
            <person name="Richards T.A."/>
            <person name="Rocap G."/>
            <person name="Roy S.W."/>
            <person name="Sarai C."/>
            <person name="Schaack S."/>
            <person name="Shirato S."/>
            <person name="Slamovits C.H."/>
            <person name="Spencer D.F."/>
            <person name="Suzuki S."/>
            <person name="Worden A.Z."/>
            <person name="Zauner S."/>
            <person name="Barry K."/>
            <person name="Bell C."/>
            <person name="Bharti A.K."/>
            <person name="Crow J.A."/>
            <person name="Grimwood J."/>
            <person name="Kramer R."/>
            <person name="Lindquist E."/>
            <person name="Lucas S."/>
            <person name="Salamov A."/>
            <person name="McFadden G.I."/>
            <person name="Lane C.E."/>
            <person name="Keeling P.J."/>
            <person name="Gray M.W."/>
            <person name="Grigoriev I.V."/>
            <person name="Archibald J.M."/>
        </authorList>
    </citation>
    <scope>NUCLEOTIDE SEQUENCE</scope>
    <source>
        <strain evidence="13">CCMP2712</strain>
    </source>
</reference>
<dbReference type="Gene3D" id="3.60.40.10">
    <property type="entry name" value="PPM-type phosphatase domain"/>
    <property type="match status" value="1"/>
</dbReference>
<evidence type="ECO:0000256" key="2">
    <source>
        <dbReference type="ARBA" id="ARBA00022723"/>
    </source>
</evidence>
<name>L1JUB7_GUITC</name>